<dbReference type="AlphaFoldDB" id="A0A6C2YM15"/>
<dbReference type="InterPro" id="IPR029787">
    <property type="entry name" value="Nucleotide_cyclase"/>
</dbReference>
<keyword evidence="5" id="KW-1185">Reference proteome</keyword>
<dbReference type="InterPro" id="IPR000160">
    <property type="entry name" value="GGDEF_dom"/>
</dbReference>
<dbReference type="SUPFAM" id="SSF52172">
    <property type="entry name" value="CheY-like"/>
    <property type="match status" value="1"/>
</dbReference>
<evidence type="ECO:0000256" key="1">
    <source>
        <dbReference type="ARBA" id="ARBA00012528"/>
    </source>
</evidence>
<sequence>MLEIDIPVLLVLQSPPLTQQLHRHLIDLGIEPTLIRSVATLEASLDELHQSPEAIILFDAMLPGAQEDLLGRYTAVAPRTCRVVVLRREDSHHSTRSFLQAGADGVISETGLTVTGLESLLEHAWFTRNLRLELHQVRSEIEHARAQLRLISTTDTQTGLSHGRYFEERLAEDWRRAAPVGGLISLIGIAIDGFDSWVSRTPPMILEEFLQTLARRLQNSIRRAGDLPARLGRDRFVVLLPRADQRVLQAVLQRLAQKIARDRLLAPPGCEWPTVTLAGITEMAHRDGVPTNLIVTIGNALTQGQRQGGDRIVTLEPTP</sequence>
<dbReference type="InterPro" id="IPR043128">
    <property type="entry name" value="Rev_trsase/Diguanyl_cyclase"/>
</dbReference>
<dbReference type="GO" id="GO:0005886">
    <property type="term" value="C:plasma membrane"/>
    <property type="evidence" value="ECO:0007669"/>
    <property type="project" value="TreeGrafter"/>
</dbReference>
<dbReference type="GO" id="GO:1902201">
    <property type="term" value="P:negative regulation of bacterial-type flagellum-dependent cell motility"/>
    <property type="evidence" value="ECO:0007669"/>
    <property type="project" value="TreeGrafter"/>
</dbReference>
<evidence type="ECO:0000256" key="2">
    <source>
        <dbReference type="ARBA" id="ARBA00034247"/>
    </source>
</evidence>
<proteinExistence type="predicted"/>
<dbReference type="Gene3D" id="3.30.70.270">
    <property type="match status" value="1"/>
</dbReference>
<dbReference type="PANTHER" id="PTHR45138:SF9">
    <property type="entry name" value="DIGUANYLATE CYCLASE DGCM-RELATED"/>
    <property type="match status" value="1"/>
</dbReference>
<dbReference type="PROSITE" id="PS50887">
    <property type="entry name" value="GGDEF"/>
    <property type="match status" value="1"/>
</dbReference>
<dbReference type="KEGG" id="tim:GMBLW1_16910"/>
<feature type="domain" description="GGDEF" evidence="3">
    <location>
        <begin position="182"/>
        <end position="317"/>
    </location>
</feature>
<dbReference type="InterPro" id="IPR011006">
    <property type="entry name" value="CheY-like_superfamily"/>
</dbReference>
<dbReference type="EMBL" id="LR586016">
    <property type="protein sequence ID" value="VIP02269.1"/>
    <property type="molecule type" value="Genomic_DNA"/>
</dbReference>
<evidence type="ECO:0000313" key="5">
    <source>
        <dbReference type="Proteomes" id="UP000464378"/>
    </source>
</evidence>
<name>A0A6C2YM15_9BACT</name>
<dbReference type="InParanoid" id="A0A6C2YM15"/>
<evidence type="ECO:0000259" key="3">
    <source>
        <dbReference type="PROSITE" id="PS50887"/>
    </source>
</evidence>
<dbReference type="EC" id="2.7.7.65" evidence="1"/>
<dbReference type="GO" id="GO:0043709">
    <property type="term" value="P:cell adhesion involved in single-species biofilm formation"/>
    <property type="evidence" value="ECO:0007669"/>
    <property type="project" value="TreeGrafter"/>
</dbReference>
<comment type="catalytic activity">
    <reaction evidence="2">
        <text>2 GTP = 3',3'-c-di-GMP + 2 diphosphate</text>
        <dbReference type="Rhea" id="RHEA:24898"/>
        <dbReference type="ChEBI" id="CHEBI:33019"/>
        <dbReference type="ChEBI" id="CHEBI:37565"/>
        <dbReference type="ChEBI" id="CHEBI:58805"/>
        <dbReference type="EC" id="2.7.7.65"/>
    </reaction>
</comment>
<dbReference type="Pfam" id="PF00990">
    <property type="entry name" value="GGDEF"/>
    <property type="match status" value="1"/>
</dbReference>
<dbReference type="Proteomes" id="UP000464378">
    <property type="component" value="Chromosome"/>
</dbReference>
<dbReference type="SMART" id="SM00267">
    <property type="entry name" value="GGDEF"/>
    <property type="match status" value="1"/>
</dbReference>
<dbReference type="SUPFAM" id="SSF55073">
    <property type="entry name" value="Nucleotide cyclase"/>
    <property type="match status" value="1"/>
</dbReference>
<protein>
    <recommendedName>
        <fullName evidence="1">diguanylate cyclase</fullName>
        <ecNumber evidence="1">2.7.7.65</ecNumber>
    </recommendedName>
</protein>
<accession>A0A6C2YM15</accession>
<organism evidence="4">
    <name type="scientific">Tuwongella immobilis</name>
    <dbReference type="NCBI Taxonomy" id="692036"/>
    <lineage>
        <taxon>Bacteria</taxon>
        <taxon>Pseudomonadati</taxon>
        <taxon>Planctomycetota</taxon>
        <taxon>Planctomycetia</taxon>
        <taxon>Gemmatales</taxon>
        <taxon>Gemmataceae</taxon>
        <taxon>Tuwongella</taxon>
    </lineage>
</organism>
<gene>
    <name evidence="4" type="ORF">GMBLW1_16910</name>
</gene>
<dbReference type="GO" id="GO:0052621">
    <property type="term" value="F:diguanylate cyclase activity"/>
    <property type="evidence" value="ECO:0007669"/>
    <property type="project" value="UniProtKB-EC"/>
</dbReference>
<dbReference type="PANTHER" id="PTHR45138">
    <property type="entry name" value="REGULATORY COMPONENTS OF SENSORY TRANSDUCTION SYSTEM"/>
    <property type="match status" value="1"/>
</dbReference>
<dbReference type="NCBIfam" id="TIGR00254">
    <property type="entry name" value="GGDEF"/>
    <property type="match status" value="1"/>
</dbReference>
<dbReference type="RefSeq" id="WP_162657461.1">
    <property type="nucleotide sequence ID" value="NZ_LR593887.1"/>
</dbReference>
<evidence type="ECO:0000313" key="4">
    <source>
        <dbReference type="EMBL" id="VIP02269.1"/>
    </source>
</evidence>
<dbReference type="EMBL" id="LR593887">
    <property type="protein sequence ID" value="VTS00893.1"/>
    <property type="molecule type" value="Genomic_DNA"/>
</dbReference>
<dbReference type="InterPro" id="IPR050469">
    <property type="entry name" value="Diguanylate_Cyclase"/>
</dbReference>
<reference evidence="4" key="1">
    <citation type="submission" date="2019-04" db="EMBL/GenBank/DDBJ databases">
        <authorList>
            <consortium name="Science for Life Laboratories"/>
        </authorList>
    </citation>
    <scope>NUCLEOTIDE SEQUENCE</scope>
    <source>
        <strain evidence="4">MBLW1</strain>
    </source>
</reference>